<evidence type="ECO:0000313" key="1">
    <source>
        <dbReference type="EMBL" id="OBZ86002.1"/>
    </source>
</evidence>
<dbReference type="InParanoid" id="A0A1C7NA45"/>
<evidence type="ECO:0000313" key="2">
    <source>
        <dbReference type="Proteomes" id="UP000093000"/>
    </source>
</evidence>
<reference evidence="1 2" key="1">
    <citation type="submission" date="2016-03" db="EMBL/GenBank/DDBJ databases">
        <title>Choanephora cucurbitarum.</title>
        <authorList>
            <person name="Min B."/>
            <person name="Park H."/>
            <person name="Park J.-H."/>
            <person name="Shin H.-D."/>
            <person name="Choi I.-G."/>
        </authorList>
    </citation>
    <scope>NUCLEOTIDE SEQUENCE [LARGE SCALE GENOMIC DNA]</scope>
    <source>
        <strain evidence="1 2">KUS-F28377</strain>
    </source>
</reference>
<keyword evidence="2" id="KW-1185">Reference proteome</keyword>
<organism evidence="1 2">
    <name type="scientific">Choanephora cucurbitarum</name>
    <dbReference type="NCBI Taxonomy" id="101091"/>
    <lineage>
        <taxon>Eukaryota</taxon>
        <taxon>Fungi</taxon>
        <taxon>Fungi incertae sedis</taxon>
        <taxon>Mucoromycota</taxon>
        <taxon>Mucoromycotina</taxon>
        <taxon>Mucoromycetes</taxon>
        <taxon>Mucorales</taxon>
        <taxon>Mucorineae</taxon>
        <taxon>Choanephoraceae</taxon>
        <taxon>Choanephoroideae</taxon>
        <taxon>Choanephora</taxon>
    </lineage>
</organism>
<dbReference type="EMBL" id="LUGH01000338">
    <property type="protein sequence ID" value="OBZ86002.1"/>
    <property type="molecule type" value="Genomic_DNA"/>
</dbReference>
<gene>
    <name evidence="1" type="ORF">A0J61_05954</name>
</gene>
<comment type="caution">
    <text evidence="1">The sequence shown here is derived from an EMBL/GenBank/DDBJ whole genome shotgun (WGS) entry which is preliminary data.</text>
</comment>
<sequence length="59" mass="6779">MTFQHDQHNSNSFQLFHKNKAREHIGCNTTTIKKGWMPLDGDTSAIHTKQTTQHLQANC</sequence>
<proteinExistence type="predicted"/>
<dbReference type="Proteomes" id="UP000093000">
    <property type="component" value="Unassembled WGS sequence"/>
</dbReference>
<name>A0A1C7NA45_9FUNG</name>
<protein>
    <submittedName>
        <fullName evidence="1">Uncharacterized protein</fullName>
    </submittedName>
</protein>
<dbReference type="AlphaFoldDB" id="A0A1C7NA45"/>
<accession>A0A1C7NA45</accession>